<reference evidence="2 3" key="1">
    <citation type="submission" date="2013-12" db="EMBL/GenBank/DDBJ databases">
        <authorList>
            <consortium name="DOE Joint Genome Institute"/>
            <person name="Smidt H."/>
            <person name="Huntemann M."/>
            <person name="Han J."/>
            <person name="Chen A."/>
            <person name="Kyrpides N."/>
            <person name="Mavromatis K."/>
            <person name="Markowitz V."/>
            <person name="Palaniappan K."/>
            <person name="Ivanova N."/>
            <person name="Schaumberg A."/>
            <person name="Pati A."/>
            <person name="Liolios K."/>
            <person name="Nordberg H.P."/>
            <person name="Cantor M.N."/>
            <person name="Hua S.X."/>
            <person name="Woyke T."/>
        </authorList>
    </citation>
    <scope>NUCLEOTIDE SEQUENCE [LARGE SCALE GENOMIC DNA]</scope>
    <source>
        <strain evidence="3">DSM 15288</strain>
    </source>
</reference>
<protein>
    <recommendedName>
        <fullName evidence="1">DUF3786 domain-containing protein</fullName>
    </recommendedName>
</protein>
<dbReference type="RefSeq" id="WP_006718212.1">
    <property type="nucleotide sequence ID" value="NZ_CP007032.1"/>
</dbReference>
<dbReference type="eggNOG" id="COG1456">
    <property type="taxonomic scope" value="Bacteria"/>
</dbReference>
<dbReference type="InterPro" id="IPR024264">
    <property type="entry name" value="DUF3786"/>
</dbReference>
<evidence type="ECO:0000313" key="2">
    <source>
        <dbReference type="EMBL" id="AHF07544.1"/>
    </source>
</evidence>
<organism evidence="2 3">
    <name type="scientific">Desulfitobacterium metallireducens DSM 15288</name>
    <dbReference type="NCBI Taxonomy" id="871968"/>
    <lineage>
        <taxon>Bacteria</taxon>
        <taxon>Bacillati</taxon>
        <taxon>Bacillota</taxon>
        <taxon>Clostridia</taxon>
        <taxon>Eubacteriales</taxon>
        <taxon>Desulfitobacteriaceae</taxon>
        <taxon>Desulfitobacterium</taxon>
    </lineage>
</organism>
<name>W0EEA6_9FIRM</name>
<evidence type="ECO:0000313" key="3">
    <source>
        <dbReference type="Proteomes" id="UP000010847"/>
    </source>
</evidence>
<dbReference type="EMBL" id="CP007032">
    <property type="protein sequence ID" value="AHF07544.1"/>
    <property type="molecule type" value="Genomic_DNA"/>
</dbReference>
<dbReference type="OrthoDB" id="159408at2"/>
<keyword evidence="3" id="KW-1185">Reference proteome</keyword>
<dbReference type="Proteomes" id="UP000010847">
    <property type="component" value="Chromosome"/>
</dbReference>
<proteinExistence type="predicted"/>
<dbReference type="STRING" id="871968.DESME_11405"/>
<dbReference type="AlphaFoldDB" id="W0EEA6"/>
<sequence>MNYSAAYETSLACFQQTSIEEIAQFSGYPVLDHQIQVNFLGQQFTVEHPSGRFEPEPQLEGELPIFARILILHYLANKSPASENGKFISYKELPGGGIYIQPFTNRAIRPMIQFFGERPERLIDVAKPMGGLPAKLGDAGVTLKVFPKVPVTLVLWGADEEFSASGNILFDGSAPEFLPTEDYAVLASFVVMTLKKYGEQINSADR</sequence>
<evidence type="ECO:0000259" key="1">
    <source>
        <dbReference type="Pfam" id="PF12654"/>
    </source>
</evidence>
<accession>W0EEA6</accession>
<gene>
    <name evidence="2" type="ORF">DESME_11405</name>
</gene>
<dbReference type="HOGENOM" id="CLU_106581_0_1_9"/>
<feature type="domain" description="DUF3786" evidence="1">
    <location>
        <begin position="19"/>
        <end position="191"/>
    </location>
</feature>
<dbReference type="Pfam" id="PF12654">
    <property type="entry name" value="DUF3786"/>
    <property type="match status" value="1"/>
</dbReference>
<dbReference type="KEGG" id="dmt:DESME_11405"/>